<feature type="compositionally biased region" description="Acidic residues" evidence="6">
    <location>
        <begin position="814"/>
        <end position="826"/>
    </location>
</feature>
<name>A0ABR3F8I5_9AGAR</name>
<feature type="region of interest" description="Disordered" evidence="6">
    <location>
        <begin position="1"/>
        <end position="62"/>
    </location>
</feature>
<evidence type="ECO:0000256" key="3">
    <source>
        <dbReference type="ARBA" id="ARBA00023125"/>
    </source>
</evidence>
<dbReference type="CDD" id="cd12148">
    <property type="entry name" value="fungal_TF_MHR"/>
    <property type="match status" value="1"/>
</dbReference>
<evidence type="ECO:0000256" key="6">
    <source>
        <dbReference type="SAM" id="MobiDB-lite"/>
    </source>
</evidence>
<evidence type="ECO:0000256" key="2">
    <source>
        <dbReference type="ARBA" id="ARBA00023015"/>
    </source>
</evidence>
<feature type="compositionally biased region" description="Polar residues" evidence="6">
    <location>
        <begin position="1471"/>
        <end position="1481"/>
    </location>
</feature>
<proteinExistence type="predicted"/>
<evidence type="ECO:0000313" key="9">
    <source>
        <dbReference type="Proteomes" id="UP001465976"/>
    </source>
</evidence>
<dbReference type="PANTHER" id="PTHR31845">
    <property type="entry name" value="FINGER DOMAIN PROTEIN, PUTATIVE-RELATED"/>
    <property type="match status" value="1"/>
</dbReference>
<dbReference type="InterPro" id="IPR007219">
    <property type="entry name" value="XnlR_reg_dom"/>
</dbReference>
<feature type="compositionally biased region" description="Polar residues" evidence="6">
    <location>
        <begin position="434"/>
        <end position="446"/>
    </location>
</feature>
<keyword evidence="3" id="KW-0238">DNA-binding</keyword>
<reference evidence="8 9" key="1">
    <citation type="submission" date="2024-02" db="EMBL/GenBank/DDBJ databases">
        <title>A draft genome for the cacao thread blight pathogen Marasmius crinis-equi.</title>
        <authorList>
            <person name="Cohen S.P."/>
            <person name="Baruah I.K."/>
            <person name="Amoako-Attah I."/>
            <person name="Bukari Y."/>
            <person name="Meinhardt L.W."/>
            <person name="Bailey B.A."/>
        </authorList>
    </citation>
    <scope>NUCLEOTIDE SEQUENCE [LARGE SCALE GENOMIC DNA]</scope>
    <source>
        <strain evidence="8 9">GH-76</strain>
    </source>
</reference>
<feature type="compositionally biased region" description="Polar residues" evidence="6">
    <location>
        <begin position="1"/>
        <end position="14"/>
    </location>
</feature>
<keyword evidence="5" id="KW-0539">Nucleus</keyword>
<feature type="region of interest" description="Disordered" evidence="6">
    <location>
        <begin position="317"/>
        <end position="344"/>
    </location>
</feature>
<comment type="subcellular location">
    <subcellularLocation>
        <location evidence="1">Nucleus</location>
    </subcellularLocation>
</comment>
<feature type="compositionally biased region" description="Low complexity" evidence="6">
    <location>
        <begin position="15"/>
        <end position="29"/>
    </location>
</feature>
<gene>
    <name evidence="8" type="ORF">V5O48_010422</name>
</gene>
<organism evidence="8 9">
    <name type="scientific">Marasmius crinis-equi</name>
    <dbReference type="NCBI Taxonomy" id="585013"/>
    <lineage>
        <taxon>Eukaryota</taxon>
        <taxon>Fungi</taxon>
        <taxon>Dikarya</taxon>
        <taxon>Basidiomycota</taxon>
        <taxon>Agaricomycotina</taxon>
        <taxon>Agaricomycetes</taxon>
        <taxon>Agaricomycetidae</taxon>
        <taxon>Agaricales</taxon>
        <taxon>Marasmiineae</taxon>
        <taxon>Marasmiaceae</taxon>
        <taxon>Marasmius</taxon>
    </lineage>
</organism>
<protein>
    <recommendedName>
        <fullName evidence="7">Xylanolytic transcriptional activator regulatory domain-containing protein</fullName>
    </recommendedName>
</protein>
<dbReference type="Pfam" id="PF04082">
    <property type="entry name" value="Fungal_trans"/>
    <property type="match status" value="1"/>
</dbReference>
<feature type="compositionally biased region" description="Basic and acidic residues" evidence="6">
    <location>
        <begin position="963"/>
        <end position="974"/>
    </location>
</feature>
<feature type="compositionally biased region" description="Basic and acidic residues" evidence="6">
    <location>
        <begin position="922"/>
        <end position="937"/>
    </location>
</feature>
<evidence type="ECO:0000259" key="7">
    <source>
        <dbReference type="SMART" id="SM00906"/>
    </source>
</evidence>
<keyword evidence="9" id="KW-1185">Reference proteome</keyword>
<feature type="region of interest" description="Disordered" evidence="6">
    <location>
        <begin position="359"/>
        <end position="448"/>
    </location>
</feature>
<feature type="compositionally biased region" description="Basic and acidic residues" evidence="6">
    <location>
        <begin position="414"/>
        <end position="423"/>
    </location>
</feature>
<feature type="region of interest" description="Disordered" evidence="6">
    <location>
        <begin position="1519"/>
        <end position="1541"/>
    </location>
</feature>
<feature type="region of interest" description="Disordered" evidence="6">
    <location>
        <begin position="916"/>
        <end position="937"/>
    </location>
</feature>
<dbReference type="EMBL" id="JBAHYK010000752">
    <property type="protein sequence ID" value="KAL0571546.1"/>
    <property type="molecule type" value="Genomic_DNA"/>
</dbReference>
<accession>A0ABR3F8I5</accession>
<feature type="compositionally biased region" description="Low complexity" evidence="6">
    <location>
        <begin position="326"/>
        <end position="336"/>
    </location>
</feature>
<feature type="region of interest" description="Disordered" evidence="6">
    <location>
        <begin position="952"/>
        <end position="992"/>
    </location>
</feature>
<evidence type="ECO:0000256" key="1">
    <source>
        <dbReference type="ARBA" id="ARBA00004123"/>
    </source>
</evidence>
<feature type="region of interest" description="Disordered" evidence="6">
    <location>
        <begin position="637"/>
        <end position="658"/>
    </location>
</feature>
<feature type="region of interest" description="Disordered" evidence="6">
    <location>
        <begin position="734"/>
        <end position="830"/>
    </location>
</feature>
<dbReference type="PANTHER" id="PTHR31845:SF19">
    <property type="entry name" value="TRANSCRIPTION FACTOR DOMAIN-CONTAINING PROTEIN"/>
    <property type="match status" value="1"/>
</dbReference>
<dbReference type="InterPro" id="IPR051089">
    <property type="entry name" value="prtT"/>
</dbReference>
<feature type="compositionally biased region" description="Polar residues" evidence="6">
    <location>
        <begin position="30"/>
        <end position="62"/>
    </location>
</feature>
<evidence type="ECO:0000313" key="8">
    <source>
        <dbReference type="EMBL" id="KAL0571546.1"/>
    </source>
</evidence>
<evidence type="ECO:0000256" key="4">
    <source>
        <dbReference type="ARBA" id="ARBA00023163"/>
    </source>
</evidence>
<keyword evidence="4" id="KW-0804">Transcription</keyword>
<keyword evidence="2" id="KW-0805">Transcription regulation</keyword>
<feature type="compositionally biased region" description="Low complexity" evidence="6">
    <location>
        <begin position="734"/>
        <end position="781"/>
    </location>
</feature>
<comment type="caution">
    <text evidence="8">The sequence shown here is derived from an EMBL/GenBank/DDBJ whole genome shotgun (WGS) entry which is preliminary data.</text>
</comment>
<feature type="compositionally biased region" description="Polar residues" evidence="6">
    <location>
        <begin position="379"/>
        <end position="405"/>
    </location>
</feature>
<dbReference type="Proteomes" id="UP001465976">
    <property type="component" value="Unassembled WGS sequence"/>
</dbReference>
<feature type="region of interest" description="Disordered" evidence="6">
    <location>
        <begin position="1440"/>
        <end position="1489"/>
    </location>
</feature>
<sequence length="1550" mass="170362">MQEGSQYDNSASGPQNNNADSGQQNNNADSGQQNNCTGSEQNNNIGSGQQIVSHGGNYNQTNHQSQVHNHVRLTQIVFIDSAQPPTERSTETLRTPAQLTLDEIYVHHLFGVKNNFHPLPKPCPSRNTKGRYVNPSGIRIGDVGVFKYHAPFKTLFNLNNSNIPGDVESLPKLVTHVDTTAQTELIVRPTSGIKPPQSTKRGSRTVQQFSLNSPSGALLLLPRGSSLRSLAGPKAMLEECMRRNYPKWLALAEQHEAQDFDSRTLCVVTDVVKCTAWAIAVWDEVSLKGPKVMKLKLTEDKGCYAWDISAPNCGVSCSPETIPSTRQGRSQGRRSQPYASRPPCNQDVFVRGYWITGEDTKVSTKPPHPPSDPRLRAQYSDSGYSSPVDVGSTSIGENPPGSQSRDPAGGHAPTNHDAHRNADTSHFGGPRQDPNPNRDSMHQSTGANGGELHMVAVARDRLPVSGSIRNPCEAINKFILALLRIIESETGELGVTPKCAISHDDDWVDIVELNTREETSYPDYFSFIRRVSSKVKFVVDKDVIYTSDLLDTEKGLIDRYWNDPRLKDSVPIYLEFRCSHGWAAALPHPRSSCGSPRAVSATGIDAEPLMSGEDQRVDAGADVPDSGFPIREERRQHHAETGVIDPNSSMRDGEGGVNAGSDVLVPELPVEYCKADISNDVRLSSQNYPQVRANGCQDGQTFSPDIPRVTRSSRALSHGHPLSWSSDETTNLNLTLNSTTQSPSTLLSSLSHGHQQQPQNSNQPNNTAVSTHRASVSSSTSWNAGKRKCGARRSPVDSLTEQHTTYKRSRDRDSDSDDSDDDDDLDISFGMSRLTGASSTISGRRGKAARLTHKSLQEQIRCKDTIIASLLRQRYNPYIVGGKVLELNGTAKGTEEGNSDTEGITTHAQRYGLVETDGGSMDTEHDTNHSDHNDAENTRRLYSSLPYSRVPLGLIANPSPSDSSKKGVPDKKDSGGAGASKKKDLLDEAGLGDGDAEVANKTYSMPGPANELDIRTTFIDQHSPPEILVHGLVTPGDVVCLFDIFYTRVNPFVCMLDPVIHTPSLVYARCPTLFAVICAVSSRYYAEKSEIYPTAMHFAKHSAAIALVDGWKSVELCQAYFLMSIYAVPARRSEEDPSWLYTGLAIRIAADLNLHMSPTTKPHNEKQEREMLNRTRVWMMCFNLDRSTAIQSGKPSTIKEDYIVRNSDDWYKKSQYNLDYDVHLCAYTALPKIVARFQEEIFSDPSTPSGLNMGADFRTITLKHDEYLIQFEEQWSQRFKEQLKPDDPGASMRCNLLPFLVAYSRLVMFSFGFQQAFQRGLRSGDEIFLQKCLESAKGVITCMVDSLAPSGYMRYAPDGYFVNASYASGFLLTLLTPQCSSLLSREERSEIYQLIGRLIQTLSSPTLAIDYRHAPMLHARFLAGFLSHYCRDGATVDRLQLQPPPQQQSGSREYETQPPAPPPSSLASMSTFSVSPSTQTGTGSGLGYGAETYSNGTEIVATSTPTFHAEATYTAGAGPVQFDVDSTSMESEDKGMSDGPEMLATMLEVN</sequence>
<evidence type="ECO:0000256" key="5">
    <source>
        <dbReference type="ARBA" id="ARBA00023242"/>
    </source>
</evidence>
<feature type="domain" description="Xylanolytic transcriptional activator regulatory" evidence="7">
    <location>
        <begin position="1138"/>
        <end position="1210"/>
    </location>
</feature>
<dbReference type="SMART" id="SM00906">
    <property type="entry name" value="Fungal_trans"/>
    <property type="match status" value="1"/>
</dbReference>